<evidence type="ECO:0000256" key="1">
    <source>
        <dbReference type="SAM" id="MobiDB-lite"/>
    </source>
</evidence>
<evidence type="ECO:0000259" key="2">
    <source>
        <dbReference type="PROSITE" id="PS50011"/>
    </source>
</evidence>
<dbReference type="GO" id="GO:0004672">
    <property type="term" value="F:protein kinase activity"/>
    <property type="evidence" value="ECO:0007669"/>
    <property type="project" value="InterPro"/>
</dbReference>
<feature type="compositionally biased region" description="Basic and acidic residues" evidence="1">
    <location>
        <begin position="684"/>
        <end position="693"/>
    </location>
</feature>
<comment type="caution">
    <text evidence="3">The sequence shown here is derived from an EMBL/GenBank/DDBJ whole genome shotgun (WGS) entry which is preliminary data.</text>
</comment>
<dbReference type="InterPro" id="IPR000719">
    <property type="entry name" value="Prot_kinase_dom"/>
</dbReference>
<keyword evidence="4" id="KW-1185">Reference proteome</keyword>
<dbReference type="InterPro" id="IPR008266">
    <property type="entry name" value="Tyr_kinase_AS"/>
</dbReference>
<dbReference type="OrthoDB" id="2791154at2759"/>
<feature type="compositionally biased region" description="Basic and acidic residues" evidence="1">
    <location>
        <begin position="777"/>
        <end position="817"/>
    </location>
</feature>
<dbReference type="PROSITE" id="PS00109">
    <property type="entry name" value="PROTEIN_KINASE_TYR"/>
    <property type="match status" value="1"/>
</dbReference>
<proteinExistence type="predicted"/>
<dbReference type="InterPro" id="IPR011009">
    <property type="entry name" value="Kinase-like_dom_sf"/>
</dbReference>
<name>A0A9P3GL77_9APHY</name>
<accession>A0A9P3GL77</accession>
<feature type="compositionally biased region" description="Acidic residues" evidence="1">
    <location>
        <begin position="818"/>
        <end position="857"/>
    </location>
</feature>
<reference evidence="3 4" key="1">
    <citation type="submission" date="2021-08" db="EMBL/GenBank/DDBJ databases">
        <title>Draft Genome Sequence of Phanerochaete sordida strain YK-624.</title>
        <authorList>
            <person name="Mori T."/>
            <person name="Dohra H."/>
            <person name="Suzuki T."/>
            <person name="Kawagishi H."/>
            <person name="Hirai H."/>
        </authorList>
    </citation>
    <scope>NUCLEOTIDE SEQUENCE [LARGE SCALE GENOMIC DNA]</scope>
    <source>
        <strain evidence="3 4">YK-624</strain>
    </source>
</reference>
<dbReference type="InterPro" id="IPR040976">
    <property type="entry name" value="Pkinase_fungal"/>
</dbReference>
<dbReference type="Gene3D" id="1.10.510.10">
    <property type="entry name" value="Transferase(Phosphotransferase) domain 1"/>
    <property type="match status" value="1"/>
</dbReference>
<evidence type="ECO:0000313" key="3">
    <source>
        <dbReference type="EMBL" id="GJE96299.1"/>
    </source>
</evidence>
<dbReference type="SUPFAM" id="SSF56112">
    <property type="entry name" value="Protein kinase-like (PK-like)"/>
    <property type="match status" value="1"/>
</dbReference>
<sequence>MSSYWTQVSVDEFGTSHGPLGKDLESHRVEELGRKLKTKLTGRRKPKKETTWYPPLCDVLNDVTQGTNHVIRDVADRTEDKKSDHKSDLAMMRILGPDGNPCPGREAWMLSEDEVAESTVAKARKPHLAQIAWAWLICAIEVKTSQIQDPFDDSQLKGTDTRAAGVEPRRRKGAKAKETRVQLTRYAVEMFVRQHREFVYTPVIIGHTARLIRWDRCGAIVSDAFNYIENPAPLLNFFHRLARASPRDQGFDTSVELATQDQIAELKQYRQSLETSSERGAEYEKAFIDEMGENTLRYPLRQLEVPVFNTDPPRPNSLTADANKLTLVIGKYHTTAFSATGRGTVGYIAYVVGKKRLVFLKDTWRGDSPTIPEELDIYRHLYELGVENIAEIVAGGDVQHVQQDDKQEYAGFQYTRTQEYLRKGDRNIIRRKHYRLVSETLGLPLADHKHGLALTHVLRDAVRAHRGAWANGQGILHRDISTGNILIDIRSIDMESPRGILVDWDLSKDLRKTPGGPTQHSRSGTWAFMSGPCLRYPDKPQDITDDLESFVHVVDYMTLQLQYHTLTNISDTVEVYNTRLATFVNNLFFEEVRDASIDPCTGGTSKYNLYKLDEDEFPFKTVFPSRFDHVLDGLHDLCRAHYRSTRVKELDTQYRKLAEAIAMQKLLKTVPKPVYIERPPAGPGEDKAKRIEPPKPVQDGVFLDSTPGLAHGAADFRPDPFDNHDELYAVFESALNSNEATQWLPFKSKDQFEDLAMKDWVPNRGLSISESHAGKRLLDESETAAEHPAKRMRADAAGRSTEDRDVHFTERHENEPGHDDDEDEEGDGDEDEDEDEGSEDDDDEDDDDDSDYEEDSH</sequence>
<dbReference type="AlphaFoldDB" id="A0A9P3GL77"/>
<feature type="region of interest" description="Disordered" evidence="1">
    <location>
        <begin position="153"/>
        <end position="178"/>
    </location>
</feature>
<dbReference type="PROSITE" id="PS50011">
    <property type="entry name" value="PROTEIN_KINASE_DOM"/>
    <property type="match status" value="1"/>
</dbReference>
<feature type="region of interest" description="Disordered" evidence="1">
    <location>
        <begin position="677"/>
        <end position="704"/>
    </location>
</feature>
<dbReference type="PANTHER" id="PTHR38248">
    <property type="entry name" value="FUNK1 6"/>
    <property type="match status" value="1"/>
</dbReference>
<dbReference type="Proteomes" id="UP000703269">
    <property type="component" value="Unassembled WGS sequence"/>
</dbReference>
<feature type="domain" description="Protein kinase" evidence="2">
    <location>
        <begin position="334"/>
        <end position="667"/>
    </location>
</feature>
<feature type="region of interest" description="Disordered" evidence="1">
    <location>
        <begin position="777"/>
        <end position="857"/>
    </location>
</feature>
<protein>
    <recommendedName>
        <fullName evidence="2">Protein kinase domain-containing protein</fullName>
    </recommendedName>
</protein>
<organism evidence="3 4">
    <name type="scientific">Phanerochaete sordida</name>
    <dbReference type="NCBI Taxonomy" id="48140"/>
    <lineage>
        <taxon>Eukaryota</taxon>
        <taxon>Fungi</taxon>
        <taxon>Dikarya</taxon>
        <taxon>Basidiomycota</taxon>
        <taxon>Agaricomycotina</taxon>
        <taxon>Agaricomycetes</taxon>
        <taxon>Polyporales</taxon>
        <taxon>Phanerochaetaceae</taxon>
        <taxon>Phanerochaete</taxon>
    </lineage>
</organism>
<dbReference type="EMBL" id="BPQB01000058">
    <property type="protein sequence ID" value="GJE96299.1"/>
    <property type="molecule type" value="Genomic_DNA"/>
</dbReference>
<dbReference type="GO" id="GO:0005524">
    <property type="term" value="F:ATP binding"/>
    <property type="evidence" value="ECO:0007669"/>
    <property type="project" value="InterPro"/>
</dbReference>
<gene>
    <name evidence="3" type="ORF">PsYK624_124930</name>
</gene>
<evidence type="ECO:0000313" key="4">
    <source>
        <dbReference type="Proteomes" id="UP000703269"/>
    </source>
</evidence>
<dbReference type="Pfam" id="PF17667">
    <property type="entry name" value="Pkinase_fungal"/>
    <property type="match status" value="1"/>
</dbReference>
<dbReference type="PANTHER" id="PTHR38248:SF2">
    <property type="entry name" value="FUNK1 11"/>
    <property type="match status" value="1"/>
</dbReference>